<dbReference type="SUPFAM" id="SSF53335">
    <property type="entry name" value="S-adenosyl-L-methionine-dependent methyltransferases"/>
    <property type="match status" value="1"/>
</dbReference>
<dbReference type="GO" id="GO:0008757">
    <property type="term" value="F:S-adenosylmethionine-dependent methyltransferase activity"/>
    <property type="evidence" value="ECO:0007669"/>
    <property type="project" value="InterPro"/>
</dbReference>
<dbReference type="GO" id="GO:0032259">
    <property type="term" value="P:methylation"/>
    <property type="evidence" value="ECO:0007669"/>
    <property type="project" value="UniProtKB-KW"/>
</dbReference>
<comment type="caution">
    <text evidence="2">The sequence shown here is derived from an EMBL/GenBank/DDBJ whole genome shotgun (WGS) entry which is preliminary data.</text>
</comment>
<gene>
    <name evidence="2" type="ORF">DFR58_1271</name>
</gene>
<dbReference type="RefSeq" id="WP_114299223.1">
    <property type="nucleotide sequence ID" value="NZ_QPJT01000027.1"/>
</dbReference>
<keyword evidence="2" id="KW-0489">Methyltransferase</keyword>
<dbReference type="CDD" id="cd02440">
    <property type="entry name" value="AdoMet_MTases"/>
    <property type="match status" value="1"/>
</dbReference>
<dbReference type="InterPro" id="IPR029063">
    <property type="entry name" value="SAM-dependent_MTases_sf"/>
</dbReference>
<evidence type="ECO:0000313" key="3">
    <source>
        <dbReference type="Proteomes" id="UP000253034"/>
    </source>
</evidence>
<evidence type="ECO:0000259" key="1">
    <source>
        <dbReference type="Pfam" id="PF08241"/>
    </source>
</evidence>
<feature type="domain" description="Methyltransferase type 11" evidence="1">
    <location>
        <begin position="64"/>
        <end position="114"/>
    </location>
</feature>
<dbReference type="Proteomes" id="UP000253034">
    <property type="component" value="Unassembled WGS sequence"/>
</dbReference>
<keyword evidence="2" id="KW-0808">Transferase</keyword>
<dbReference type="Gene3D" id="3.40.50.150">
    <property type="entry name" value="Vaccinia Virus protein VP39"/>
    <property type="match status" value="1"/>
</dbReference>
<dbReference type="EMBL" id="QPJT01000027">
    <property type="protein sequence ID" value="RCX11125.1"/>
    <property type="molecule type" value="Genomic_DNA"/>
</dbReference>
<organism evidence="2 3">
    <name type="scientific">Anaerobacterium chartisolvens</name>
    <dbReference type="NCBI Taxonomy" id="1297424"/>
    <lineage>
        <taxon>Bacteria</taxon>
        <taxon>Bacillati</taxon>
        <taxon>Bacillota</taxon>
        <taxon>Clostridia</taxon>
        <taxon>Eubacteriales</taxon>
        <taxon>Oscillospiraceae</taxon>
        <taxon>Anaerobacterium</taxon>
    </lineage>
</organism>
<name>A0A369APS8_9FIRM</name>
<dbReference type="InterPro" id="IPR013216">
    <property type="entry name" value="Methyltransf_11"/>
</dbReference>
<reference evidence="2 3" key="1">
    <citation type="submission" date="2018-07" db="EMBL/GenBank/DDBJ databases">
        <title>Genomic Encyclopedia of Type Strains, Phase IV (KMG-IV): sequencing the most valuable type-strain genomes for metagenomic binning, comparative biology and taxonomic classification.</title>
        <authorList>
            <person name="Goeker M."/>
        </authorList>
    </citation>
    <scope>NUCLEOTIDE SEQUENCE [LARGE SCALE GENOMIC DNA]</scope>
    <source>
        <strain evidence="2 3">DSM 27016</strain>
    </source>
</reference>
<dbReference type="AlphaFoldDB" id="A0A369APS8"/>
<sequence length="258" mass="30340">MLRESLALSEQAVFNDFADNFDIRGKDILEIGGCLPFEYFEKHGVKSWSAIDPRNRDEKINEIYTSVNGYAQLILFEDEHFDYLFSCNAFQHIQCFDAALNEMLRVLKPGGVLYANFGPIWSSPDGSHIENVFYKGKAYNFWDDSYIPDWYHLVYSCRELYEILSSKIDCGLAKALSEFVYLNDWLNRLEFKDYKKIVESCPSSEIIFFGGAKEFGYQRIIKDYINNYKSKYNNWISQKQDVLDDYKCRDLKICLRKK</sequence>
<evidence type="ECO:0000313" key="2">
    <source>
        <dbReference type="EMBL" id="RCX11125.1"/>
    </source>
</evidence>
<dbReference type="Pfam" id="PF08241">
    <property type="entry name" value="Methyltransf_11"/>
    <property type="match status" value="1"/>
</dbReference>
<proteinExistence type="predicted"/>
<keyword evidence="2" id="KW-0830">Ubiquinone</keyword>
<accession>A0A369APS8</accession>
<keyword evidence="3" id="KW-1185">Reference proteome</keyword>
<dbReference type="OrthoDB" id="9810615at2"/>
<protein>
    <submittedName>
        <fullName evidence="2">Ubiquinone/menaquinone biosynthesis C-methylase UbiE</fullName>
    </submittedName>
</protein>